<keyword evidence="1" id="KW-1133">Transmembrane helix</keyword>
<evidence type="ECO:0000313" key="2">
    <source>
        <dbReference type="EMBL" id="NHC34031.1"/>
    </source>
</evidence>
<dbReference type="AlphaFoldDB" id="A0A9X5E2I9"/>
<comment type="caution">
    <text evidence="2">The sequence shown here is derived from an EMBL/GenBank/DDBJ whole genome shotgun (WGS) entry which is preliminary data.</text>
</comment>
<protein>
    <submittedName>
        <fullName evidence="2">Uncharacterized protein</fullName>
    </submittedName>
</protein>
<proteinExistence type="predicted"/>
<gene>
    <name evidence="2" type="ORF">QH73_0005015</name>
</gene>
<keyword evidence="3" id="KW-1185">Reference proteome</keyword>
<keyword evidence="1" id="KW-0812">Transmembrane</keyword>
<keyword evidence="1" id="KW-0472">Membrane</keyword>
<feature type="transmembrane region" description="Helical" evidence="1">
    <location>
        <begin position="66"/>
        <end position="84"/>
    </location>
</feature>
<evidence type="ECO:0000313" key="3">
    <source>
        <dbReference type="Proteomes" id="UP000031532"/>
    </source>
</evidence>
<dbReference type="RefSeq" id="WP_132866651.1">
    <property type="nucleotide sequence ID" value="NZ_JTJC03000001.1"/>
</dbReference>
<accession>A0A9X5E2I9</accession>
<organism evidence="2 3">
    <name type="scientific">Scytonema millei VB511283</name>
    <dbReference type="NCBI Taxonomy" id="1245923"/>
    <lineage>
        <taxon>Bacteria</taxon>
        <taxon>Bacillati</taxon>
        <taxon>Cyanobacteriota</taxon>
        <taxon>Cyanophyceae</taxon>
        <taxon>Nostocales</taxon>
        <taxon>Scytonemataceae</taxon>
        <taxon>Scytonema</taxon>
    </lineage>
</organism>
<dbReference type="Proteomes" id="UP000031532">
    <property type="component" value="Unassembled WGS sequence"/>
</dbReference>
<feature type="transmembrane region" description="Helical" evidence="1">
    <location>
        <begin position="38"/>
        <end position="59"/>
    </location>
</feature>
<sequence>MLLKKYVNGDNCQAIDLVESIKSMAIANILNQLDRSSVASWLFLIGSLMFVFDAILEIFKGITVSAVLHFSASIIFTIGSILFMPDPTQN</sequence>
<name>A0A9X5E2I9_9CYAN</name>
<dbReference type="OrthoDB" id="582584at2"/>
<evidence type="ECO:0000256" key="1">
    <source>
        <dbReference type="SAM" id="Phobius"/>
    </source>
</evidence>
<dbReference type="EMBL" id="JTJC03000001">
    <property type="protein sequence ID" value="NHC34031.1"/>
    <property type="molecule type" value="Genomic_DNA"/>
</dbReference>
<reference evidence="2 3" key="1">
    <citation type="journal article" date="2015" name="Genome Announc.">
        <title>Draft Genome Sequence of the Terrestrial Cyanobacterium Scytonema millei VB511283, Isolated from Eastern India.</title>
        <authorList>
            <person name="Sen D."/>
            <person name="Chandrababunaidu M.M."/>
            <person name="Singh D."/>
            <person name="Sanghi N."/>
            <person name="Ghorai A."/>
            <person name="Mishra G.P."/>
            <person name="Madduluri M."/>
            <person name="Adhikary S.P."/>
            <person name="Tripathy S."/>
        </authorList>
    </citation>
    <scope>NUCLEOTIDE SEQUENCE [LARGE SCALE GENOMIC DNA]</scope>
    <source>
        <strain evidence="2 3">VB511283</strain>
    </source>
</reference>